<evidence type="ECO:0000256" key="1">
    <source>
        <dbReference type="SAM" id="Phobius"/>
    </source>
</evidence>
<dbReference type="EMBL" id="HBEW01001913">
    <property type="protein sequence ID" value="CAD8578140.1"/>
    <property type="molecule type" value="Transcribed_RNA"/>
</dbReference>
<accession>A0A6U0CK68</accession>
<feature type="transmembrane region" description="Helical" evidence="1">
    <location>
        <begin position="279"/>
        <end position="299"/>
    </location>
</feature>
<dbReference type="AlphaFoldDB" id="A0A6U0CK68"/>
<keyword evidence="1" id="KW-0812">Transmembrane</keyword>
<proteinExistence type="predicted"/>
<keyword evidence="1" id="KW-1133">Transmembrane helix</keyword>
<gene>
    <name evidence="2" type="ORF">OMED0929_LOCUS1577</name>
</gene>
<evidence type="ECO:0000313" key="2">
    <source>
        <dbReference type="EMBL" id="CAD8578140.1"/>
    </source>
</evidence>
<sequence>MTNAGLRTHAMFVKIIDSASAASASGSSERERESGAMLAIGEARCRWRRRPGSPAKTASMTTNSTTSMVVNGVVIGDGEDVIVTLRRERTSCFVSLDEIAFDAACDDVSFDIFGTTKDQRWATGELKRDARTREFVMTMTQAKLYGNTMSTEGERAPKHVSDLTLEFTLIAEDAEGGRRCLTSRVALSRASLVAKRTVLGETSAILPVIDEHGDHGYNGVINALKERSKFIWGAASSGNDFNNLAILSRMRQSYTSMLDHDEYPIDHSKLTWFDASLRLGVGVGLGAVLGLGLGVGVLANGWRSVRTLGANPARGKGDL</sequence>
<reference evidence="2" key="1">
    <citation type="submission" date="2021-01" db="EMBL/GenBank/DDBJ databases">
        <authorList>
            <person name="Corre E."/>
            <person name="Pelletier E."/>
            <person name="Niang G."/>
            <person name="Scheremetjew M."/>
            <person name="Finn R."/>
            <person name="Kale V."/>
            <person name="Holt S."/>
            <person name="Cochrane G."/>
            <person name="Meng A."/>
            <person name="Brown T."/>
            <person name="Cohen L."/>
        </authorList>
    </citation>
    <scope>NUCLEOTIDE SEQUENCE</scope>
    <source>
        <strain evidence="2">Clade-D-RCC2572</strain>
    </source>
</reference>
<name>A0A6U0CK68_9CHLO</name>
<organism evidence="2">
    <name type="scientific">Ostreococcus mediterraneus</name>
    <dbReference type="NCBI Taxonomy" id="1486918"/>
    <lineage>
        <taxon>Eukaryota</taxon>
        <taxon>Viridiplantae</taxon>
        <taxon>Chlorophyta</taxon>
        <taxon>Mamiellophyceae</taxon>
        <taxon>Mamiellales</taxon>
        <taxon>Bathycoccaceae</taxon>
        <taxon>Ostreococcus</taxon>
    </lineage>
</organism>
<protein>
    <submittedName>
        <fullName evidence="2">Uncharacterized protein</fullName>
    </submittedName>
</protein>
<keyword evidence="1" id="KW-0472">Membrane</keyword>